<protein>
    <submittedName>
        <fullName evidence="2">4-carboxymuconolactone decarboxylase</fullName>
    </submittedName>
</protein>
<gene>
    <name evidence="2" type="ORF">ENS29_11425</name>
</gene>
<sequence>MEETTYYQKRDLEDFANIGEYASPAGAKFFEYYATATSAGKLTEREKALIALTVATVRHCPYCIDAYTNKCLSLGVDNDEMMEAIHVGAAMVAGDTLAHATQMRKIIKQKEM</sequence>
<dbReference type="Pfam" id="PF02627">
    <property type="entry name" value="CMD"/>
    <property type="match status" value="1"/>
</dbReference>
<comment type="caution">
    <text evidence="2">The sequence shown here is derived from an EMBL/GenBank/DDBJ whole genome shotgun (WGS) entry which is preliminary data.</text>
</comment>
<dbReference type="PANTHER" id="PTHR33930">
    <property type="entry name" value="ALKYL HYDROPEROXIDE REDUCTASE AHPD"/>
    <property type="match status" value="1"/>
</dbReference>
<evidence type="ECO:0000259" key="1">
    <source>
        <dbReference type="Pfam" id="PF02627"/>
    </source>
</evidence>
<reference evidence="2" key="1">
    <citation type="journal article" date="2020" name="mSystems">
        <title>Genome- and Community-Level Interaction Insights into Carbon Utilization and Element Cycling Functions of Hydrothermarchaeota in Hydrothermal Sediment.</title>
        <authorList>
            <person name="Zhou Z."/>
            <person name="Liu Y."/>
            <person name="Xu W."/>
            <person name="Pan J."/>
            <person name="Luo Z.H."/>
            <person name="Li M."/>
        </authorList>
    </citation>
    <scope>NUCLEOTIDE SEQUENCE [LARGE SCALE GENOMIC DNA]</scope>
    <source>
        <strain evidence="2">SpSt-477</strain>
    </source>
</reference>
<evidence type="ECO:0000313" key="2">
    <source>
        <dbReference type="EMBL" id="HGU33454.1"/>
    </source>
</evidence>
<dbReference type="NCBIfam" id="TIGR04169">
    <property type="entry name" value="perox_w_seleSAM"/>
    <property type="match status" value="1"/>
</dbReference>
<proteinExistence type="predicted"/>
<dbReference type="InterPro" id="IPR003779">
    <property type="entry name" value="CMD-like"/>
</dbReference>
<dbReference type="SUPFAM" id="SSF69118">
    <property type="entry name" value="AhpD-like"/>
    <property type="match status" value="1"/>
</dbReference>
<dbReference type="NCBIfam" id="TIGR00778">
    <property type="entry name" value="ahpD_dom"/>
    <property type="match status" value="1"/>
</dbReference>
<dbReference type="InterPro" id="IPR026445">
    <property type="entry name" value="AlkhydPrxdase/COmuclacdeCOase"/>
</dbReference>
<dbReference type="PANTHER" id="PTHR33930:SF2">
    <property type="entry name" value="BLR3452 PROTEIN"/>
    <property type="match status" value="1"/>
</dbReference>
<dbReference type="Gene3D" id="1.20.1290.10">
    <property type="entry name" value="AhpD-like"/>
    <property type="match status" value="1"/>
</dbReference>
<dbReference type="GO" id="GO:0051920">
    <property type="term" value="F:peroxiredoxin activity"/>
    <property type="evidence" value="ECO:0007669"/>
    <property type="project" value="InterPro"/>
</dbReference>
<dbReference type="AlphaFoldDB" id="A0A7C4VYP9"/>
<organism evidence="2">
    <name type="scientific">Desulfatirhabdium butyrativorans</name>
    <dbReference type="NCBI Taxonomy" id="340467"/>
    <lineage>
        <taxon>Bacteria</taxon>
        <taxon>Pseudomonadati</taxon>
        <taxon>Thermodesulfobacteriota</taxon>
        <taxon>Desulfobacteria</taxon>
        <taxon>Desulfobacterales</taxon>
        <taxon>Desulfatirhabdiaceae</taxon>
        <taxon>Desulfatirhabdium</taxon>
    </lineage>
</organism>
<dbReference type="InterPro" id="IPR004675">
    <property type="entry name" value="AhpD_core"/>
</dbReference>
<feature type="domain" description="Carboxymuconolactone decarboxylase-like" evidence="1">
    <location>
        <begin position="28"/>
        <end position="101"/>
    </location>
</feature>
<accession>A0A7C4VYP9</accession>
<dbReference type="EMBL" id="DSUH01000262">
    <property type="protein sequence ID" value="HGU33454.1"/>
    <property type="molecule type" value="Genomic_DNA"/>
</dbReference>
<dbReference type="InterPro" id="IPR029032">
    <property type="entry name" value="AhpD-like"/>
</dbReference>
<name>A0A7C4VYP9_9BACT</name>